<reference evidence="1" key="1">
    <citation type="submission" date="2024-09" db="EMBL/GenBank/DDBJ databases">
        <authorList>
            <person name="Liu J."/>
        </authorList>
    </citation>
    <scope>NUCLEOTIDE SEQUENCE</scope>
    <source>
        <strain evidence="1">NBU2967</strain>
    </source>
</reference>
<organism evidence="1 2">
    <name type="scientific">Meishania litoralis</name>
    <dbReference type="NCBI Taxonomy" id="3434685"/>
    <lineage>
        <taxon>Bacteria</taxon>
        <taxon>Pseudomonadati</taxon>
        <taxon>Bacteroidota</taxon>
        <taxon>Flavobacteriia</taxon>
        <taxon>Flavobacteriales</taxon>
        <taxon>Flavobacteriaceae</taxon>
        <taxon>Meishania</taxon>
    </lineage>
</organism>
<keyword evidence="2" id="KW-1185">Reference proteome</keyword>
<dbReference type="EMBL" id="JBHFPV010000006">
    <property type="protein sequence ID" value="MFH6604947.1"/>
    <property type="molecule type" value="Genomic_DNA"/>
</dbReference>
<name>A0ACC7LTQ2_9FLAO</name>
<proteinExistence type="predicted"/>
<gene>
    <name evidence="1" type="ORF">ACEZ3G_15785</name>
</gene>
<comment type="caution">
    <text evidence="1">The sequence shown here is derived from an EMBL/GenBank/DDBJ whole genome shotgun (WGS) entry which is preliminary data.</text>
</comment>
<dbReference type="Proteomes" id="UP001595191">
    <property type="component" value="Unassembled WGS sequence"/>
</dbReference>
<evidence type="ECO:0000313" key="2">
    <source>
        <dbReference type="Proteomes" id="UP001595191"/>
    </source>
</evidence>
<evidence type="ECO:0000313" key="1">
    <source>
        <dbReference type="EMBL" id="MFH6604947.1"/>
    </source>
</evidence>
<accession>A0ACC7LTQ2</accession>
<protein>
    <submittedName>
        <fullName evidence="1">Glycosyltransferase family 4 protein</fullName>
    </submittedName>
</protein>
<sequence>MKILYIHQYFRTPYEPGGTRSYWISQELIKNGHEVTMLTTTERTMKSSVERETIDDINIVYINVPYHNAMGFMMRLISFLRFMLKSLEVAWREKNVDLVVATSTPLTVGFPALVLKKIKRIPFVFEVRDLWPEVPVQMGGLKNKALIFIAEWFEKTIYKNALHIVALSPGMYEGVVEKKIDKEKVSMIPNMSKIDSFWPREKNLDLMAELGLSECSFKVAYFGAMGASNDMELILNAGRLLKERKDIEFLFMGHGAMESVLKKSKEEEGLSNLNFYGNIAMSRLSEIVNFCDVSLVTFSNLPILATNSPNKLFDSLSAGKPIIVNSPGWTKDLVEKYECGIFVEPENPKNLADKILFLKNNPELVKKMGKNARLLAETKYDKSILCEEFADMIDAQIPQLKKSTSN</sequence>